<gene>
    <name evidence="10" type="ORF">BV898_04817</name>
</gene>
<evidence type="ECO:0000256" key="4">
    <source>
        <dbReference type="ARBA" id="ARBA00022692"/>
    </source>
</evidence>
<protein>
    <recommendedName>
        <fullName evidence="9">Heparan-sulfate 6-O-sulfotransferase</fullName>
        <ecNumber evidence="9">2.8.2.-</ecNumber>
    </recommendedName>
</protein>
<dbReference type="AlphaFoldDB" id="A0A1W0X1G7"/>
<comment type="subcellular location">
    <subcellularLocation>
        <location evidence="1 9">Membrane</location>
        <topology evidence="1 9">Single-pass type II membrane protein</topology>
    </subcellularLocation>
</comment>
<evidence type="ECO:0000313" key="11">
    <source>
        <dbReference type="Proteomes" id="UP000192578"/>
    </source>
</evidence>
<reference evidence="11" key="1">
    <citation type="submission" date="2017-01" db="EMBL/GenBank/DDBJ databases">
        <title>Comparative genomics of anhydrobiosis in the tardigrade Hypsibius dujardini.</title>
        <authorList>
            <person name="Yoshida Y."/>
            <person name="Koutsovoulos G."/>
            <person name="Laetsch D."/>
            <person name="Stevens L."/>
            <person name="Kumar S."/>
            <person name="Horikawa D."/>
            <person name="Ishino K."/>
            <person name="Komine S."/>
            <person name="Tomita M."/>
            <person name="Blaxter M."/>
            <person name="Arakawa K."/>
        </authorList>
    </citation>
    <scope>NUCLEOTIDE SEQUENCE [LARGE SCALE GENOMIC DNA]</scope>
    <source>
        <strain evidence="11">Z151</strain>
    </source>
</reference>
<dbReference type="EMBL" id="MTYJ01000024">
    <property type="protein sequence ID" value="OQV21337.1"/>
    <property type="molecule type" value="Genomic_DNA"/>
</dbReference>
<keyword evidence="3 9" id="KW-0808">Transferase</keyword>
<evidence type="ECO:0000256" key="3">
    <source>
        <dbReference type="ARBA" id="ARBA00022679"/>
    </source>
</evidence>
<evidence type="ECO:0000256" key="2">
    <source>
        <dbReference type="ARBA" id="ARBA00010109"/>
    </source>
</evidence>
<evidence type="ECO:0000256" key="6">
    <source>
        <dbReference type="ARBA" id="ARBA00022989"/>
    </source>
</evidence>
<comment type="similarity">
    <text evidence="2 9">Belongs to the sulfotransferase 6 family.</text>
</comment>
<dbReference type="Pfam" id="PF03567">
    <property type="entry name" value="Sulfotransfer_2"/>
    <property type="match status" value="1"/>
</dbReference>
<evidence type="ECO:0000256" key="5">
    <source>
        <dbReference type="ARBA" id="ARBA00022968"/>
    </source>
</evidence>
<evidence type="ECO:0000256" key="7">
    <source>
        <dbReference type="ARBA" id="ARBA00023136"/>
    </source>
</evidence>
<dbReference type="OrthoDB" id="406981at2759"/>
<dbReference type="FunFam" id="3.40.50.300:FF:000347">
    <property type="entry name" value="Heparan-sulfate 6-O-sulfotransferase"/>
    <property type="match status" value="1"/>
</dbReference>
<dbReference type="InterPro" id="IPR005331">
    <property type="entry name" value="Sulfotransferase"/>
</dbReference>
<dbReference type="GO" id="GO:0016020">
    <property type="term" value="C:membrane"/>
    <property type="evidence" value="ECO:0007669"/>
    <property type="project" value="UniProtKB-SubCell"/>
</dbReference>
<dbReference type="EC" id="2.8.2.-" evidence="9"/>
<comment type="caution">
    <text evidence="10">The sequence shown here is derived from an EMBL/GenBank/DDBJ whole genome shotgun (WGS) entry which is preliminary data.</text>
</comment>
<organism evidence="10 11">
    <name type="scientific">Hypsibius exemplaris</name>
    <name type="common">Freshwater tardigrade</name>
    <dbReference type="NCBI Taxonomy" id="2072580"/>
    <lineage>
        <taxon>Eukaryota</taxon>
        <taxon>Metazoa</taxon>
        <taxon>Ecdysozoa</taxon>
        <taxon>Tardigrada</taxon>
        <taxon>Eutardigrada</taxon>
        <taxon>Parachela</taxon>
        <taxon>Hypsibioidea</taxon>
        <taxon>Hypsibiidae</taxon>
        <taxon>Hypsibius</taxon>
    </lineage>
</organism>
<keyword evidence="5 9" id="KW-0735">Signal-anchor</keyword>
<evidence type="ECO:0000256" key="1">
    <source>
        <dbReference type="ARBA" id="ARBA00004606"/>
    </source>
</evidence>
<dbReference type="Gene3D" id="3.40.50.300">
    <property type="entry name" value="P-loop containing nucleotide triphosphate hydrolases"/>
    <property type="match status" value="1"/>
</dbReference>
<keyword evidence="7 9" id="KW-0472">Membrane</keyword>
<comment type="catalytic activity">
    <reaction evidence="9">
        <text>alpha-D-glucosaminyl-[heparan sulfate](n) + 3'-phosphoadenylyl sulfate = 6-sulfo-alpha-D-glucosaminyl-[heparan sulfate](n) + adenosine 3',5'-bisphosphate + H(+)</text>
        <dbReference type="Rhea" id="RHEA:56604"/>
        <dbReference type="Rhea" id="RHEA-COMP:9830"/>
        <dbReference type="Rhea" id="RHEA-COMP:14621"/>
        <dbReference type="ChEBI" id="CHEBI:15378"/>
        <dbReference type="ChEBI" id="CHEBI:58339"/>
        <dbReference type="ChEBI" id="CHEBI:58343"/>
        <dbReference type="ChEBI" id="CHEBI:58388"/>
        <dbReference type="ChEBI" id="CHEBI:140604"/>
    </reaction>
</comment>
<keyword evidence="8" id="KW-0325">Glycoprotein</keyword>
<evidence type="ECO:0000313" key="10">
    <source>
        <dbReference type="EMBL" id="OQV21337.1"/>
    </source>
</evidence>
<dbReference type="InterPro" id="IPR010635">
    <property type="entry name" value="Heparan_SO4-6-sulfoTrfase"/>
</dbReference>
<feature type="transmembrane region" description="Helical" evidence="9">
    <location>
        <begin position="6"/>
        <end position="25"/>
    </location>
</feature>
<name>A0A1W0X1G7_HYPEX</name>
<sequence>MFNMAFNMQIILVLGVYIITGRLLIQNRHQNEKKILARALAQTGSLGYICAFYGEFRCRGTGRSMWMPSLWGRRILVVAAVALGCLQFFQGSFLHCPGWICGDNSSVSGGHAEFGPRPGEAYLSVAETARARGRGKPKVQPEVFGHSRRNGVSLWDSTGLTLRKDVTFRVNGSDVLVYLHIQKTGGTAFGKNMVTNLADPFSGKKTCSCKATAKRCKCYRPGSNTKEWLFSRFSTGWKCGLHADWTELTNCVDHVMEQRDRSQRRRYFYMTMLREPYRRYLSEFLHVQRGATWRNSRHWCGGRFALSSEIRPCFNGDTWDGVTFDEFLTCPNNLAANRQTRMLADLQLVGCYNTTIMEKTQHDEIMLNSAKENLRNMAFFGIIEELDDTQTLFERTFGLRFDSRLNGSHEARGENFVLEDKQRAAYELKNALDTELYKFAKELFDERVRTVGRLFQQTITSPEENSVPDY</sequence>
<comment type="caution">
    <text evidence="9">Lacks conserved residue(s) required for the propagation of feature annotation.</text>
</comment>
<dbReference type="PANTHER" id="PTHR12812:SF0">
    <property type="entry name" value="HEPARAN-SULFATE 6-O-SULFOTRANSFERASE"/>
    <property type="match status" value="1"/>
</dbReference>
<dbReference type="InterPro" id="IPR027417">
    <property type="entry name" value="P-loop_NTPase"/>
</dbReference>
<dbReference type="Proteomes" id="UP000192578">
    <property type="component" value="Unassembled WGS sequence"/>
</dbReference>
<accession>A0A1W0X1G7</accession>
<dbReference type="PANTHER" id="PTHR12812">
    <property type="entry name" value="HEPARAN SULFATE 6-O-SULFOTRANSFERASE 3"/>
    <property type="match status" value="1"/>
</dbReference>
<keyword evidence="11" id="KW-1185">Reference proteome</keyword>
<keyword evidence="6 9" id="KW-1133">Transmembrane helix</keyword>
<keyword evidence="4 9" id="KW-0812">Transmembrane</keyword>
<feature type="transmembrane region" description="Helical" evidence="9">
    <location>
        <begin position="75"/>
        <end position="94"/>
    </location>
</feature>
<proteinExistence type="inferred from homology"/>
<comment type="function">
    <text evidence="9">6-O-sulfation enzyme which catalyzes the transfer of sulfate from 3'-phosphoadenosine 5'-phosphosulfate (PAPS) to position 6 of the N-sulfoglucosamine residue (GlcNS) of heparan sulfate.</text>
</comment>
<evidence type="ECO:0000256" key="8">
    <source>
        <dbReference type="ARBA" id="ARBA00023180"/>
    </source>
</evidence>
<evidence type="ECO:0000256" key="9">
    <source>
        <dbReference type="RuleBase" id="RU364122"/>
    </source>
</evidence>
<dbReference type="GO" id="GO:0017095">
    <property type="term" value="F:heparan sulfate 6-sulfotransferase activity"/>
    <property type="evidence" value="ECO:0007669"/>
    <property type="project" value="TreeGrafter"/>
</dbReference>